<evidence type="ECO:0000313" key="2">
    <source>
        <dbReference type="EMBL" id="KAF8437466.1"/>
    </source>
</evidence>
<sequence length="72" mass="8294">MESQVELDGGAQAFPNCCKPHISVYRQLAERSWMDDMAKVLVQEFCEEAQVPCMYCPMKLLDEFCLRRGVAF</sequence>
<comment type="caution">
    <text evidence="2">The sequence shown here is derived from an EMBL/GenBank/DDBJ whole genome shotgun (WGS) entry which is preliminary data.</text>
</comment>
<reference evidence="2" key="2">
    <citation type="journal article" date="2020" name="Nat. Commun.">
        <title>Large-scale genome sequencing of mycorrhizal fungi provides insights into the early evolution of symbiotic traits.</title>
        <authorList>
            <person name="Miyauchi S."/>
            <person name="Kiss E."/>
            <person name="Kuo A."/>
            <person name="Drula E."/>
            <person name="Kohler A."/>
            <person name="Sanchez-Garcia M."/>
            <person name="Morin E."/>
            <person name="Andreopoulos B."/>
            <person name="Barry K.W."/>
            <person name="Bonito G."/>
            <person name="Buee M."/>
            <person name="Carver A."/>
            <person name="Chen C."/>
            <person name="Cichocki N."/>
            <person name="Clum A."/>
            <person name="Culley D."/>
            <person name="Crous P.W."/>
            <person name="Fauchery L."/>
            <person name="Girlanda M."/>
            <person name="Hayes R.D."/>
            <person name="Keri Z."/>
            <person name="LaButti K."/>
            <person name="Lipzen A."/>
            <person name="Lombard V."/>
            <person name="Magnuson J."/>
            <person name="Maillard F."/>
            <person name="Murat C."/>
            <person name="Nolan M."/>
            <person name="Ohm R.A."/>
            <person name="Pangilinan J."/>
            <person name="Pereira M.F."/>
            <person name="Perotto S."/>
            <person name="Peter M."/>
            <person name="Pfister S."/>
            <person name="Riley R."/>
            <person name="Sitrit Y."/>
            <person name="Stielow J.B."/>
            <person name="Szollosi G."/>
            <person name="Zifcakova L."/>
            <person name="Stursova M."/>
            <person name="Spatafora J.W."/>
            <person name="Tedersoo L."/>
            <person name="Vaario L.M."/>
            <person name="Yamada A."/>
            <person name="Yan M."/>
            <person name="Wang P."/>
            <person name="Xu J."/>
            <person name="Bruns T."/>
            <person name="Baldrian P."/>
            <person name="Vilgalys R."/>
            <person name="Dunand C."/>
            <person name="Henrissat B."/>
            <person name="Grigoriev I.V."/>
            <person name="Hibbett D."/>
            <person name="Nagy L.G."/>
            <person name="Martin F.M."/>
        </authorList>
    </citation>
    <scope>NUCLEOTIDE SEQUENCE</scope>
    <source>
        <strain evidence="2">BED1</strain>
    </source>
</reference>
<proteinExistence type="predicted"/>
<evidence type="ECO:0000313" key="3">
    <source>
        <dbReference type="Proteomes" id="UP001194468"/>
    </source>
</evidence>
<dbReference type="EMBL" id="WHUW01000478">
    <property type="protein sequence ID" value="KAF8414574.1"/>
    <property type="molecule type" value="Genomic_DNA"/>
</dbReference>
<organism evidence="2 3">
    <name type="scientific">Boletus edulis BED1</name>
    <dbReference type="NCBI Taxonomy" id="1328754"/>
    <lineage>
        <taxon>Eukaryota</taxon>
        <taxon>Fungi</taxon>
        <taxon>Dikarya</taxon>
        <taxon>Basidiomycota</taxon>
        <taxon>Agaricomycotina</taxon>
        <taxon>Agaricomycetes</taxon>
        <taxon>Agaricomycetidae</taxon>
        <taxon>Boletales</taxon>
        <taxon>Boletineae</taxon>
        <taxon>Boletaceae</taxon>
        <taxon>Boletoideae</taxon>
        <taxon>Boletus</taxon>
    </lineage>
</organism>
<reference evidence="2" key="1">
    <citation type="submission" date="2019-10" db="EMBL/GenBank/DDBJ databases">
        <authorList>
            <consortium name="DOE Joint Genome Institute"/>
            <person name="Kuo A."/>
            <person name="Miyauchi S."/>
            <person name="Kiss E."/>
            <person name="Drula E."/>
            <person name="Kohler A."/>
            <person name="Sanchez-Garcia M."/>
            <person name="Andreopoulos B."/>
            <person name="Barry K.W."/>
            <person name="Bonito G."/>
            <person name="Buee M."/>
            <person name="Carver A."/>
            <person name="Chen C."/>
            <person name="Cichocki N."/>
            <person name="Clum A."/>
            <person name="Culley D."/>
            <person name="Crous P.W."/>
            <person name="Fauchery L."/>
            <person name="Girlanda M."/>
            <person name="Hayes R."/>
            <person name="Keri Z."/>
            <person name="LaButti K."/>
            <person name="Lipzen A."/>
            <person name="Lombard V."/>
            <person name="Magnuson J."/>
            <person name="Maillard F."/>
            <person name="Morin E."/>
            <person name="Murat C."/>
            <person name="Nolan M."/>
            <person name="Ohm R."/>
            <person name="Pangilinan J."/>
            <person name="Pereira M."/>
            <person name="Perotto S."/>
            <person name="Peter M."/>
            <person name="Riley R."/>
            <person name="Sitrit Y."/>
            <person name="Stielow B."/>
            <person name="Szollosi G."/>
            <person name="Zifcakova L."/>
            <person name="Stursova M."/>
            <person name="Spatafora J.W."/>
            <person name="Tedersoo L."/>
            <person name="Vaario L.-M."/>
            <person name="Yamada A."/>
            <person name="Yan M."/>
            <person name="Wang P."/>
            <person name="Xu J."/>
            <person name="Bruns T."/>
            <person name="Baldrian P."/>
            <person name="Vilgalys R."/>
            <person name="Henrissat B."/>
            <person name="Grigoriev I.V."/>
            <person name="Hibbett D."/>
            <person name="Nagy L.G."/>
            <person name="Martin F.M."/>
        </authorList>
    </citation>
    <scope>NUCLEOTIDE SEQUENCE</scope>
    <source>
        <strain evidence="2">BED1</strain>
    </source>
</reference>
<dbReference type="EMBL" id="WHUW01000018">
    <property type="protein sequence ID" value="KAF8437466.1"/>
    <property type="molecule type" value="Genomic_DNA"/>
</dbReference>
<accession>A0AAD4BQ96</accession>
<keyword evidence="3" id="KW-1185">Reference proteome</keyword>
<protein>
    <submittedName>
        <fullName evidence="2">Uncharacterized protein</fullName>
    </submittedName>
</protein>
<evidence type="ECO:0000313" key="1">
    <source>
        <dbReference type="EMBL" id="KAF8414574.1"/>
    </source>
</evidence>
<dbReference type="Proteomes" id="UP001194468">
    <property type="component" value="Unassembled WGS sequence"/>
</dbReference>
<gene>
    <name evidence="2" type="ORF">L210DRAFT_3545736</name>
    <name evidence="1" type="ORF">L210DRAFT_3591720</name>
</gene>
<dbReference type="AlphaFoldDB" id="A0AAD4BQ96"/>
<name>A0AAD4BQ96_BOLED</name>